<evidence type="ECO:0000256" key="1">
    <source>
        <dbReference type="SAM" id="Phobius"/>
    </source>
</evidence>
<proteinExistence type="predicted"/>
<dbReference type="EMBL" id="CZAB01000041">
    <property type="protein sequence ID" value="CUP60743.1"/>
    <property type="molecule type" value="Genomic_DNA"/>
</dbReference>
<protein>
    <submittedName>
        <fullName evidence="2">Uncharacterized protein</fullName>
    </submittedName>
</protein>
<sequence>MNTLHKMFSNSQISFDPLNFIGLLATVLISFYIFKSEIPFSYIKERHEKLIFPLFDLLEPLLYQKPDDNTWESVCNIIEKNKSLADGTLLNIYYYCKNCPSQENFIALCSYVDHAYDKSCQLQKLKCRSIEYRILHKQYKSKTYLVFYILALSLLGIIFFLIGLIAFVLMLVLAKSIFDSADNSAKIVMLILFSVAGMAFVKYVERHQ</sequence>
<organism evidence="2 3">
    <name type="scientific">Enterocloster clostridioformis</name>
    <dbReference type="NCBI Taxonomy" id="1531"/>
    <lineage>
        <taxon>Bacteria</taxon>
        <taxon>Bacillati</taxon>
        <taxon>Bacillota</taxon>
        <taxon>Clostridia</taxon>
        <taxon>Lachnospirales</taxon>
        <taxon>Lachnospiraceae</taxon>
        <taxon>Enterocloster</taxon>
    </lineage>
</organism>
<name>A0A174PID7_9FIRM</name>
<gene>
    <name evidence="2" type="ORF">ERS852480_03682</name>
</gene>
<evidence type="ECO:0000313" key="2">
    <source>
        <dbReference type="EMBL" id="CUP60743.1"/>
    </source>
</evidence>
<feature type="transmembrane region" description="Helical" evidence="1">
    <location>
        <begin position="145"/>
        <end position="173"/>
    </location>
</feature>
<evidence type="ECO:0000313" key="3">
    <source>
        <dbReference type="Proteomes" id="UP000095512"/>
    </source>
</evidence>
<keyword evidence="1" id="KW-0812">Transmembrane</keyword>
<feature type="transmembrane region" description="Helical" evidence="1">
    <location>
        <begin position="17"/>
        <end position="34"/>
    </location>
</feature>
<dbReference type="RefSeq" id="WP_057572454.1">
    <property type="nucleotide sequence ID" value="NZ_CZAB01000041.1"/>
</dbReference>
<accession>A0A174PID7</accession>
<keyword evidence="1" id="KW-1133">Transmembrane helix</keyword>
<dbReference type="Proteomes" id="UP000095512">
    <property type="component" value="Unassembled WGS sequence"/>
</dbReference>
<dbReference type="AlphaFoldDB" id="A0A174PID7"/>
<keyword evidence="1" id="KW-0472">Membrane</keyword>
<reference evidence="2 3" key="1">
    <citation type="submission" date="2015-09" db="EMBL/GenBank/DDBJ databases">
        <authorList>
            <consortium name="Pathogen Informatics"/>
        </authorList>
    </citation>
    <scope>NUCLEOTIDE SEQUENCE [LARGE SCALE GENOMIC DNA]</scope>
    <source>
        <strain evidence="2 3">2789STDY5834865</strain>
    </source>
</reference>
<feature type="transmembrane region" description="Helical" evidence="1">
    <location>
        <begin position="185"/>
        <end position="204"/>
    </location>
</feature>